<evidence type="ECO:0000256" key="2">
    <source>
        <dbReference type="SAM" id="Phobius"/>
    </source>
</evidence>
<gene>
    <name evidence="3" type="ORF">QJS04_geneDACA017755</name>
</gene>
<evidence type="ECO:0000313" key="4">
    <source>
        <dbReference type="Proteomes" id="UP001179952"/>
    </source>
</evidence>
<keyword evidence="2" id="KW-0472">Membrane</keyword>
<reference evidence="3" key="1">
    <citation type="journal article" date="2023" name="Nat. Commun.">
        <title>Diploid and tetraploid genomes of Acorus and the evolution of monocots.</title>
        <authorList>
            <person name="Ma L."/>
            <person name="Liu K.W."/>
            <person name="Li Z."/>
            <person name="Hsiao Y.Y."/>
            <person name="Qi Y."/>
            <person name="Fu T."/>
            <person name="Tang G.D."/>
            <person name="Zhang D."/>
            <person name="Sun W.H."/>
            <person name="Liu D.K."/>
            <person name="Li Y."/>
            <person name="Chen G.Z."/>
            <person name="Liu X.D."/>
            <person name="Liao X.Y."/>
            <person name="Jiang Y.T."/>
            <person name="Yu X."/>
            <person name="Hao Y."/>
            <person name="Huang J."/>
            <person name="Zhao X.W."/>
            <person name="Ke S."/>
            <person name="Chen Y.Y."/>
            <person name="Wu W.L."/>
            <person name="Hsu J.L."/>
            <person name="Lin Y.F."/>
            <person name="Huang M.D."/>
            <person name="Li C.Y."/>
            <person name="Huang L."/>
            <person name="Wang Z.W."/>
            <person name="Zhao X."/>
            <person name="Zhong W.Y."/>
            <person name="Peng D.H."/>
            <person name="Ahmad S."/>
            <person name="Lan S."/>
            <person name="Zhang J.S."/>
            <person name="Tsai W.C."/>
            <person name="Van de Peer Y."/>
            <person name="Liu Z.J."/>
        </authorList>
    </citation>
    <scope>NUCLEOTIDE SEQUENCE</scope>
    <source>
        <strain evidence="3">SCP</strain>
    </source>
</reference>
<evidence type="ECO:0000313" key="3">
    <source>
        <dbReference type="EMBL" id="KAK1257931.1"/>
    </source>
</evidence>
<organism evidence="3 4">
    <name type="scientific">Acorus gramineus</name>
    <name type="common">Dwarf sweet flag</name>
    <dbReference type="NCBI Taxonomy" id="55184"/>
    <lineage>
        <taxon>Eukaryota</taxon>
        <taxon>Viridiplantae</taxon>
        <taxon>Streptophyta</taxon>
        <taxon>Embryophyta</taxon>
        <taxon>Tracheophyta</taxon>
        <taxon>Spermatophyta</taxon>
        <taxon>Magnoliopsida</taxon>
        <taxon>Liliopsida</taxon>
        <taxon>Acoraceae</taxon>
        <taxon>Acorus</taxon>
    </lineage>
</organism>
<accession>A0AAV9A009</accession>
<comment type="caution">
    <text evidence="3">The sequence shown here is derived from an EMBL/GenBank/DDBJ whole genome shotgun (WGS) entry which is preliminary data.</text>
</comment>
<keyword evidence="2" id="KW-1133">Transmembrane helix</keyword>
<keyword evidence="4" id="KW-1185">Reference proteome</keyword>
<dbReference type="Proteomes" id="UP001179952">
    <property type="component" value="Unassembled WGS sequence"/>
</dbReference>
<dbReference type="AlphaFoldDB" id="A0AAV9A009"/>
<dbReference type="EMBL" id="JAUJYN010000030">
    <property type="protein sequence ID" value="KAK1257931.1"/>
    <property type="molecule type" value="Genomic_DNA"/>
</dbReference>
<feature type="transmembrane region" description="Helical" evidence="2">
    <location>
        <begin position="21"/>
        <end position="39"/>
    </location>
</feature>
<keyword evidence="2" id="KW-0812">Transmembrane</keyword>
<feature type="region of interest" description="Disordered" evidence="1">
    <location>
        <begin position="45"/>
        <end position="66"/>
    </location>
</feature>
<reference evidence="3" key="2">
    <citation type="submission" date="2023-06" db="EMBL/GenBank/DDBJ databases">
        <authorList>
            <person name="Ma L."/>
            <person name="Liu K.-W."/>
            <person name="Li Z."/>
            <person name="Hsiao Y.-Y."/>
            <person name="Qi Y."/>
            <person name="Fu T."/>
            <person name="Tang G."/>
            <person name="Zhang D."/>
            <person name="Sun W.-H."/>
            <person name="Liu D.-K."/>
            <person name="Li Y."/>
            <person name="Chen G.-Z."/>
            <person name="Liu X.-D."/>
            <person name="Liao X.-Y."/>
            <person name="Jiang Y.-T."/>
            <person name="Yu X."/>
            <person name="Hao Y."/>
            <person name="Huang J."/>
            <person name="Zhao X.-W."/>
            <person name="Ke S."/>
            <person name="Chen Y.-Y."/>
            <person name="Wu W.-L."/>
            <person name="Hsu J.-L."/>
            <person name="Lin Y.-F."/>
            <person name="Huang M.-D."/>
            <person name="Li C.-Y."/>
            <person name="Huang L."/>
            <person name="Wang Z.-W."/>
            <person name="Zhao X."/>
            <person name="Zhong W.-Y."/>
            <person name="Peng D.-H."/>
            <person name="Ahmad S."/>
            <person name="Lan S."/>
            <person name="Zhang J.-S."/>
            <person name="Tsai W.-C."/>
            <person name="Van De Peer Y."/>
            <person name="Liu Z.-J."/>
        </authorList>
    </citation>
    <scope>NUCLEOTIDE SEQUENCE</scope>
    <source>
        <strain evidence="3">SCP</strain>
        <tissue evidence="3">Leaves</tissue>
    </source>
</reference>
<proteinExistence type="predicted"/>
<protein>
    <submittedName>
        <fullName evidence="3">Uncharacterized protein</fullName>
    </submittedName>
</protein>
<name>A0AAV9A009_ACOGR</name>
<evidence type="ECO:0000256" key="1">
    <source>
        <dbReference type="SAM" id="MobiDB-lite"/>
    </source>
</evidence>
<sequence>MDRKYCPFFRKRDDQFIKASNLLLSFLSFVSPFCTFSPIQNMAKTPKKSNGQKVWETTQNPFKNKN</sequence>